<dbReference type="RefSeq" id="WP_076449015.1">
    <property type="nucleotide sequence ID" value="NZ_FTOQ01000010.1"/>
</dbReference>
<sequence length="514" mass="56161">MSIRHLPQEYIDQMVRFPHRFLFGGFSKVQRLSLGVLDDLDDWRPEAFREFLGQVGPHFPSFVKIPFTHIGEPAVWKDTSDVLKLADEQALLAYLPASEGFTSEHAAKVMQLLREQAPDGNVGNLGPDDMRALYGRARRIGDPTGDAPWISVMDVVRGLARAADLFEQEAIDIAGDAAEAALLKADVMQIDGIQTAAGALMTRSGRGWGTRFEVQAAAIFRHIGHEIANIRISFPMKDELLGPDLGIYRGLDDLGRWVFSVIECKAIQDFNALVSAVPSSESLRKIGSTVRRFGAQDWMGAAPGRGFDDLSAIFDGGYSFAFNFDHFMRNGAAPITTIANQAARYGVPFDATKTGVALIDECKRAMRDIMDLRGLFLGDCVNILRTAATDPVQYTDEIGEALAAMISNQVRRTFKNAKPPHLSAAEITPEYLLENNFIGPSELDAFRALAAGPDRGAFMIAATRAALGLTEAQLQAMPPFHVTMVLVEEGGGWIKTATGTVSAKLAAWWIETVE</sequence>
<keyword evidence="2" id="KW-1185">Reference proteome</keyword>
<reference evidence="2" key="1">
    <citation type="submission" date="2017-01" db="EMBL/GenBank/DDBJ databases">
        <authorList>
            <person name="Varghese N."/>
            <person name="Submissions S."/>
        </authorList>
    </citation>
    <scope>NUCLEOTIDE SEQUENCE [LARGE SCALE GENOMIC DNA]</scope>
    <source>
        <strain evidence="2">DSM 29430</strain>
    </source>
</reference>
<gene>
    <name evidence="1" type="ORF">SAMN05421759_1105</name>
</gene>
<evidence type="ECO:0000313" key="1">
    <source>
        <dbReference type="EMBL" id="SIT01085.1"/>
    </source>
</evidence>
<organism evidence="1 2">
    <name type="scientific">Roseivivax lentus</name>
    <dbReference type="NCBI Taxonomy" id="633194"/>
    <lineage>
        <taxon>Bacteria</taxon>
        <taxon>Pseudomonadati</taxon>
        <taxon>Pseudomonadota</taxon>
        <taxon>Alphaproteobacteria</taxon>
        <taxon>Rhodobacterales</taxon>
        <taxon>Roseobacteraceae</taxon>
        <taxon>Roseivivax</taxon>
    </lineage>
</organism>
<proteinExistence type="predicted"/>
<dbReference type="OrthoDB" id="674774at2"/>
<accession>A0A1N7NRT3</accession>
<dbReference type="Proteomes" id="UP000186684">
    <property type="component" value="Unassembled WGS sequence"/>
</dbReference>
<name>A0A1N7NRT3_9RHOB</name>
<dbReference type="EMBL" id="FTOQ01000010">
    <property type="protein sequence ID" value="SIT01085.1"/>
    <property type="molecule type" value="Genomic_DNA"/>
</dbReference>
<evidence type="ECO:0000313" key="2">
    <source>
        <dbReference type="Proteomes" id="UP000186684"/>
    </source>
</evidence>
<protein>
    <submittedName>
        <fullName evidence="1">Uncharacterized protein</fullName>
    </submittedName>
</protein>
<dbReference type="AlphaFoldDB" id="A0A1N7NRT3"/>
<dbReference type="STRING" id="633194.SAMN05421759_1105"/>